<feature type="region of interest" description="Disordered" evidence="1">
    <location>
        <begin position="152"/>
        <end position="185"/>
    </location>
</feature>
<dbReference type="GO" id="GO:0004467">
    <property type="term" value="F:long-chain fatty acid-CoA ligase activity"/>
    <property type="evidence" value="ECO:0007669"/>
    <property type="project" value="TreeGrafter"/>
</dbReference>
<dbReference type="GO" id="GO:0005783">
    <property type="term" value="C:endoplasmic reticulum"/>
    <property type="evidence" value="ECO:0007669"/>
    <property type="project" value="TreeGrafter"/>
</dbReference>
<gene>
    <name evidence="3" type="ORF">TSOC_000638</name>
</gene>
<organism evidence="3 4">
    <name type="scientific">Tetrabaena socialis</name>
    <dbReference type="NCBI Taxonomy" id="47790"/>
    <lineage>
        <taxon>Eukaryota</taxon>
        <taxon>Viridiplantae</taxon>
        <taxon>Chlorophyta</taxon>
        <taxon>core chlorophytes</taxon>
        <taxon>Chlorophyceae</taxon>
        <taxon>CS clade</taxon>
        <taxon>Chlamydomonadales</taxon>
        <taxon>Tetrabaenaceae</taxon>
        <taxon>Tetrabaena</taxon>
    </lineage>
</organism>
<proteinExistence type="predicted"/>
<dbReference type="EMBL" id="PGGS01000009">
    <property type="protein sequence ID" value="PNH12401.1"/>
    <property type="molecule type" value="Genomic_DNA"/>
</dbReference>
<evidence type="ECO:0000256" key="1">
    <source>
        <dbReference type="SAM" id="MobiDB-lite"/>
    </source>
</evidence>
<dbReference type="PANTHER" id="PTHR43272:SF3">
    <property type="entry name" value="LONG CHAIN ACYL-COA SYNTHETASE 4"/>
    <property type="match status" value="1"/>
</dbReference>
<accession>A0A2J8AIR1</accession>
<evidence type="ECO:0000313" key="3">
    <source>
        <dbReference type="EMBL" id="PNH12401.1"/>
    </source>
</evidence>
<name>A0A2J8AIR1_9CHLO</name>
<keyword evidence="4" id="KW-1185">Reference proteome</keyword>
<protein>
    <submittedName>
        <fullName evidence="3">Long chain acyl-CoA synthetase 1</fullName>
    </submittedName>
</protein>
<dbReference type="SUPFAM" id="SSF56801">
    <property type="entry name" value="Acetyl-CoA synthetase-like"/>
    <property type="match status" value="1"/>
</dbReference>
<sequence>MRTLFPLWFHLKSCRLYADCPCLGERAVVDGVAGPFEFMSYREVEEAVVAVSGAYSKLGLKPGDRVGVLGANCRQWMVAMQAMNRMSMVCVPLYETLGDSAVEFIVKHSGTRLIVCSAAKLAVMSKALASAEARAVVDAGVVYWGTAPEGVVQERRTSRPHQRQRGRQRQREYQHRGQRPGTRGTAKVVRAAVVAGTWAAVGMALVVA</sequence>
<comment type="caution">
    <text evidence="3">The sequence shown here is derived from an EMBL/GenBank/DDBJ whole genome shotgun (WGS) entry which is preliminary data.</text>
</comment>
<evidence type="ECO:0000259" key="2">
    <source>
        <dbReference type="Pfam" id="PF00501"/>
    </source>
</evidence>
<dbReference type="InterPro" id="IPR042099">
    <property type="entry name" value="ANL_N_sf"/>
</dbReference>
<dbReference type="Proteomes" id="UP000236333">
    <property type="component" value="Unassembled WGS sequence"/>
</dbReference>
<dbReference type="OrthoDB" id="1700726at2759"/>
<dbReference type="Gene3D" id="3.40.50.12780">
    <property type="entry name" value="N-terminal domain of ligase-like"/>
    <property type="match status" value="1"/>
</dbReference>
<dbReference type="Pfam" id="PF00501">
    <property type="entry name" value="AMP-binding"/>
    <property type="match status" value="1"/>
</dbReference>
<dbReference type="AlphaFoldDB" id="A0A2J8AIR1"/>
<reference evidence="3 4" key="1">
    <citation type="journal article" date="2017" name="Mol. Biol. Evol.">
        <title>The 4-celled Tetrabaena socialis nuclear genome reveals the essential components for genetic control of cell number at the origin of multicellularity in the volvocine lineage.</title>
        <authorList>
            <person name="Featherston J."/>
            <person name="Arakaki Y."/>
            <person name="Hanschen E.R."/>
            <person name="Ferris P.J."/>
            <person name="Michod R.E."/>
            <person name="Olson B.J.S.C."/>
            <person name="Nozaki H."/>
            <person name="Durand P.M."/>
        </authorList>
    </citation>
    <scope>NUCLEOTIDE SEQUENCE [LARGE SCALE GENOMIC DNA]</scope>
    <source>
        <strain evidence="3 4">NIES-571</strain>
    </source>
</reference>
<evidence type="ECO:0000313" key="4">
    <source>
        <dbReference type="Proteomes" id="UP000236333"/>
    </source>
</evidence>
<dbReference type="PANTHER" id="PTHR43272">
    <property type="entry name" value="LONG-CHAIN-FATTY-ACID--COA LIGASE"/>
    <property type="match status" value="1"/>
</dbReference>
<feature type="compositionally biased region" description="Basic residues" evidence="1">
    <location>
        <begin position="158"/>
        <end position="168"/>
    </location>
</feature>
<dbReference type="InterPro" id="IPR000873">
    <property type="entry name" value="AMP-dep_synth/lig_dom"/>
</dbReference>
<feature type="domain" description="AMP-dependent synthetase/ligase" evidence="2">
    <location>
        <begin position="26"/>
        <end position="140"/>
    </location>
</feature>
<dbReference type="GO" id="GO:0016020">
    <property type="term" value="C:membrane"/>
    <property type="evidence" value="ECO:0007669"/>
    <property type="project" value="TreeGrafter"/>
</dbReference>